<evidence type="ECO:0000256" key="1">
    <source>
        <dbReference type="SAM" id="MobiDB-lite"/>
    </source>
</evidence>
<dbReference type="GO" id="GO:0003964">
    <property type="term" value="F:RNA-directed DNA polymerase activity"/>
    <property type="evidence" value="ECO:0007669"/>
    <property type="project" value="UniProtKB-KW"/>
</dbReference>
<dbReference type="Proteomes" id="UP000321947">
    <property type="component" value="Unassembled WGS sequence"/>
</dbReference>
<name>A0A5D3BSR9_CUCMM</name>
<evidence type="ECO:0000313" key="2">
    <source>
        <dbReference type="EMBL" id="TYK02215.1"/>
    </source>
</evidence>
<dbReference type="AlphaFoldDB" id="A0A5D3BSR9"/>
<comment type="caution">
    <text evidence="2">The sequence shown here is derived from an EMBL/GenBank/DDBJ whole genome shotgun (WGS) entry which is preliminary data.</text>
</comment>
<reference evidence="2 3" key="1">
    <citation type="submission" date="2019-08" db="EMBL/GenBank/DDBJ databases">
        <title>Draft genome sequences of two oriental melons (Cucumis melo L. var makuwa).</title>
        <authorList>
            <person name="Kwon S.-Y."/>
        </authorList>
    </citation>
    <scope>NUCLEOTIDE SEQUENCE [LARGE SCALE GENOMIC DNA]</scope>
    <source>
        <strain evidence="3">cv. Chang Bougi</strain>
        <tissue evidence="2">Leaf</tissue>
    </source>
</reference>
<protein>
    <submittedName>
        <fullName evidence="2">Reverse transcriptase</fullName>
    </submittedName>
</protein>
<proteinExistence type="predicted"/>
<keyword evidence="2" id="KW-0695">RNA-directed DNA polymerase</keyword>
<accession>A0A5D3BSR9</accession>
<evidence type="ECO:0000313" key="3">
    <source>
        <dbReference type="Proteomes" id="UP000321947"/>
    </source>
</evidence>
<keyword evidence="2" id="KW-0808">Transferase</keyword>
<dbReference type="EMBL" id="SSTD01015735">
    <property type="protein sequence ID" value="TYK02215.1"/>
    <property type="molecule type" value="Genomic_DNA"/>
</dbReference>
<feature type="compositionally biased region" description="Polar residues" evidence="1">
    <location>
        <begin position="203"/>
        <end position="218"/>
    </location>
</feature>
<feature type="region of interest" description="Disordered" evidence="1">
    <location>
        <begin position="194"/>
        <end position="233"/>
    </location>
</feature>
<organism evidence="2 3">
    <name type="scientific">Cucumis melo var. makuwa</name>
    <name type="common">Oriental melon</name>
    <dbReference type="NCBI Taxonomy" id="1194695"/>
    <lineage>
        <taxon>Eukaryota</taxon>
        <taxon>Viridiplantae</taxon>
        <taxon>Streptophyta</taxon>
        <taxon>Embryophyta</taxon>
        <taxon>Tracheophyta</taxon>
        <taxon>Spermatophyta</taxon>
        <taxon>Magnoliopsida</taxon>
        <taxon>eudicotyledons</taxon>
        <taxon>Gunneridae</taxon>
        <taxon>Pentapetalae</taxon>
        <taxon>rosids</taxon>
        <taxon>fabids</taxon>
        <taxon>Cucurbitales</taxon>
        <taxon>Cucurbitaceae</taxon>
        <taxon>Benincaseae</taxon>
        <taxon>Cucumis</taxon>
    </lineage>
</organism>
<gene>
    <name evidence="2" type="ORF">E5676_scaffold18G00030</name>
</gene>
<keyword evidence="2" id="KW-0548">Nucleotidyltransferase</keyword>
<sequence>MLYLAEVSDSIRFLESRLKEISEKTNKIDAVANRVEGLPIQELLARVNTLERNIGRTGSHESGDSSMGSVAHIEERVQELDSSQKTLLEMINGIDSKALENYIFDLEQYFRATNTVTEEAKVTLATMHLSEDAKLWWRSRYVDMADVGHTRHDKVFCFVERLKPWAKTKLYEQRVQDLTSAYAAAERLFDLSNDPQDVRRHLSSSSEGNKNNRPSSPKTAGGNKHFNGDRRPH</sequence>